<feature type="signal peptide" evidence="1">
    <location>
        <begin position="1"/>
        <end position="30"/>
    </location>
</feature>
<dbReference type="EMBL" id="AE017180">
    <property type="protein sequence ID" value="AAR36605.1"/>
    <property type="molecule type" value="Genomic_DNA"/>
</dbReference>
<dbReference type="EnsemblBacteria" id="AAR36605">
    <property type="protein sequence ID" value="AAR36605"/>
    <property type="gene ID" value="GSU3214"/>
</dbReference>
<dbReference type="HOGENOM" id="CLU_1298307_0_0_7"/>
<proteinExistence type="predicted"/>
<name>Q747Q1_GEOSL</name>
<reference evidence="2 3" key="1">
    <citation type="journal article" date="2003" name="Science">
        <title>Genome of Geobacter sulfurreducens: metal reduction in subsurface environments.</title>
        <authorList>
            <person name="Methe B.A."/>
            <person name="Nelson K.E."/>
            <person name="Eisen J.A."/>
            <person name="Paulsen I.T."/>
            <person name="Nelson W."/>
            <person name="Heidelberg J.F."/>
            <person name="Wu D."/>
            <person name="Wu M."/>
            <person name="Ward N."/>
            <person name="Beanan M.J."/>
            <person name="Dodson R.J."/>
            <person name="Madupu R."/>
            <person name="Brinkac L.M."/>
            <person name="Daugherty S.C."/>
            <person name="DeBoy R.T."/>
            <person name="Durkin A.S."/>
            <person name="Gwinn M."/>
            <person name="Kolonay J.F."/>
            <person name="Sullivan S.A."/>
            <person name="Haft D.H."/>
            <person name="Selengut J."/>
            <person name="Davidsen T.M."/>
            <person name="Zafar N."/>
            <person name="White O."/>
            <person name="Tran B."/>
            <person name="Romero C."/>
            <person name="Forberger H.A."/>
            <person name="Weidman J."/>
            <person name="Khouri H."/>
            <person name="Feldblyum T.V."/>
            <person name="Utterback T.R."/>
            <person name="Van Aken S.E."/>
            <person name="Lovley D.R."/>
            <person name="Fraser C.M."/>
        </authorList>
    </citation>
    <scope>NUCLEOTIDE SEQUENCE [LARGE SCALE GENOMIC DNA]</scope>
    <source>
        <strain evidence="3">ATCC 51573 / DSM 12127 / PCA</strain>
    </source>
</reference>
<dbReference type="InParanoid" id="Q747Q1"/>
<dbReference type="OrthoDB" id="9783112at2"/>
<keyword evidence="1" id="KW-0732">Signal</keyword>
<dbReference type="AlphaFoldDB" id="Q747Q1"/>
<organism evidence="2 3">
    <name type="scientific">Geobacter sulfurreducens (strain ATCC 51573 / DSM 12127 / PCA)</name>
    <dbReference type="NCBI Taxonomy" id="243231"/>
    <lineage>
        <taxon>Bacteria</taxon>
        <taxon>Pseudomonadati</taxon>
        <taxon>Thermodesulfobacteriota</taxon>
        <taxon>Desulfuromonadia</taxon>
        <taxon>Geobacterales</taxon>
        <taxon>Geobacteraceae</taxon>
        <taxon>Geobacter</taxon>
    </lineage>
</organism>
<evidence type="ECO:0000256" key="1">
    <source>
        <dbReference type="SAM" id="SignalP"/>
    </source>
</evidence>
<keyword evidence="3" id="KW-1185">Reference proteome</keyword>
<dbReference type="SUPFAM" id="SSF48695">
    <property type="entry name" value="Multiheme cytochromes"/>
    <property type="match status" value="1"/>
</dbReference>
<dbReference type="Proteomes" id="UP000000577">
    <property type="component" value="Chromosome"/>
</dbReference>
<dbReference type="InterPro" id="IPR036280">
    <property type="entry name" value="Multihaem_cyt_sf"/>
</dbReference>
<protein>
    <submittedName>
        <fullName evidence="2">Cytochrome c</fullName>
    </submittedName>
</protein>
<accession>Q747Q1</accession>
<reference evidence="2 3" key="2">
    <citation type="journal article" date="2012" name="BMC Genomics">
        <title>Comparative genomic analysis of Geobacter sulfurreducens KN400, a strain with enhanced capacity for extracellular electron transfer and electricity production.</title>
        <authorList>
            <person name="Butler J.E."/>
            <person name="Young N.D."/>
            <person name="Aklujkar M."/>
            <person name="Lovley D.R."/>
        </authorList>
    </citation>
    <scope>NUCLEOTIDE SEQUENCE [LARGE SCALE GENOMIC DNA]</scope>
    <source>
        <strain evidence="3">ATCC 51573 / DSM 12127 / PCA</strain>
    </source>
</reference>
<dbReference type="RefSeq" id="WP_010943832.1">
    <property type="nucleotide sequence ID" value="NC_002939.5"/>
</dbReference>
<sequence length="212" mass="22264">MVWSSGTLRHLVSLISAFALVAAGSIAAEAAISRGVCTFSTQLVDPEMRAGYIGMVATAADASYSTRTAAVDAVEDESEGFAIFGTLLDAGYHEPVASRTDTITTACLGCHDGVSAPPVEAAQRITRVSTGGFTAQSVQTASPMKTHPMGMNYAQVAASGRGFRDPALVEQSLMLFDGTVSCLTCHNMLNPRPMHLAVEDYRSALCLTCHVK</sequence>
<dbReference type="PATRIC" id="fig|243231.5.peg.3238"/>
<feature type="chain" id="PRO_5004286127" evidence="1">
    <location>
        <begin position="31"/>
        <end position="212"/>
    </location>
</feature>
<dbReference type="STRING" id="243231.GSU3214"/>
<evidence type="ECO:0000313" key="3">
    <source>
        <dbReference type="Proteomes" id="UP000000577"/>
    </source>
</evidence>
<dbReference type="KEGG" id="gsu:GSU3214"/>
<gene>
    <name evidence="2" type="ordered locus">GSU3214</name>
</gene>
<evidence type="ECO:0000313" key="2">
    <source>
        <dbReference type="EMBL" id="AAR36605.1"/>
    </source>
</evidence>